<sequence>MSFLLLDRVLFFLLEEALLGLEEELLVFEVELLFGLVGRVPLLRVVLELLGVEDEVTFFLLILFLFSLLSLLIKLNLLT</sequence>
<reference evidence="2" key="1">
    <citation type="submission" date="2019-08" db="EMBL/GenBank/DDBJ databases">
        <authorList>
            <person name="Kucharzyk K."/>
            <person name="Murdoch R.W."/>
            <person name="Higgins S."/>
            <person name="Loffler F."/>
        </authorList>
    </citation>
    <scope>NUCLEOTIDE SEQUENCE</scope>
</reference>
<keyword evidence="1" id="KW-0812">Transmembrane</keyword>
<dbReference type="EMBL" id="VSSQ01065207">
    <property type="protein sequence ID" value="MPN17952.1"/>
    <property type="molecule type" value="Genomic_DNA"/>
</dbReference>
<keyword evidence="1" id="KW-0472">Membrane</keyword>
<name>A0A645FW91_9ZZZZ</name>
<organism evidence="2">
    <name type="scientific">bioreactor metagenome</name>
    <dbReference type="NCBI Taxonomy" id="1076179"/>
    <lineage>
        <taxon>unclassified sequences</taxon>
        <taxon>metagenomes</taxon>
        <taxon>ecological metagenomes</taxon>
    </lineage>
</organism>
<feature type="transmembrane region" description="Helical" evidence="1">
    <location>
        <begin position="56"/>
        <end position="77"/>
    </location>
</feature>
<gene>
    <name evidence="2" type="ORF">SDC9_165310</name>
</gene>
<evidence type="ECO:0000313" key="2">
    <source>
        <dbReference type="EMBL" id="MPN17952.1"/>
    </source>
</evidence>
<dbReference type="AlphaFoldDB" id="A0A645FW91"/>
<comment type="caution">
    <text evidence="2">The sequence shown here is derived from an EMBL/GenBank/DDBJ whole genome shotgun (WGS) entry which is preliminary data.</text>
</comment>
<keyword evidence="1" id="KW-1133">Transmembrane helix</keyword>
<evidence type="ECO:0000256" key="1">
    <source>
        <dbReference type="SAM" id="Phobius"/>
    </source>
</evidence>
<accession>A0A645FW91</accession>
<proteinExistence type="predicted"/>
<protein>
    <submittedName>
        <fullName evidence="2">Uncharacterized protein</fullName>
    </submittedName>
</protein>